<protein>
    <submittedName>
        <fullName evidence="2">DUF2177 domain-containing protein</fullName>
    </submittedName>
</protein>
<proteinExistence type="predicted"/>
<evidence type="ECO:0000256" key="1">
    <source>
        <dbReference type="SAM" id="Phobius"/>
    </source>
</evidence>
<keyword evidence="3" id="KW-1185">Reference proteome</keyword>
<feature type="transmembrane region" description="Helical" evidence="1">
    <location>
        <begin position="116"/>
        <end position="138"/>
    </location>
</feature>
<dbReference type="InterPro" id="IPR018687">
    <property type="entry name" value="DUF2177_membr"/>
</dbReference>
<sequence length="144" mass="15570">MNYILSFIFSAITLLALDSAWFYYSVPTIYTRNFSRVIGKPWSIEPSLNVIIATVVTYFALLALLFLTAVTNFGEPVVSASAAAFRGATTGCLSFAIYNGTCAAVFGPEKWGWDMFLADCLWGAVIGGSVSYVASITLSGKIEF</sequence>
<accession>A0A2P0VN56</accession>
<evidence type="ECO:0000313" key="2">
    <source>
        <dbReference type="EMBL" id="AUF82331.1"/>
    </source>
</evidence>
<keyword evidence="1" id="KW-1133">Transmembrane helix</keyword>
<dbReference type="Pfam" id="PF09945">
    <property type="entry name" value="DUF2177"/>
    <property type="match status" value="1"/>
</dbReference>
<organism evidence="2">
    <name type="scientific">Tetraselmis virus 1</name>
    <dbReference type="NCBI Taxonomy" id="2060617"/>
    <lineage>
        <taxon>Viruses</taxon>
        <taxon>Varidnaviria</taxon>
        <taxon>Bamfordvirae</taxon>
        <taxon>Nucleocytoviricota</taxon>
        <taxon>Megaviricetes</taxon>
        <taxon>Imitervirales</taxon>
        <taxon>Allomimiviridae</taxon>
        <taxon>Oceanusvirus</taxon>
        <taxon>Oceanusvirus kaneohense</taxon>
    </lineage>
</organism>
<feature type="transmembrane region" description="Helical" evidence="1">
    <location>
        <begin position="6"/>
        <end position="26"/>
    </location>
</feature>
<dbReference type="EMBL" id="KY322437">
    <property type="protein sequence ID" value="AUF82331.1"/>
    <property type="molecule type" value="Genomic_DNA"/>
</dbReference>
<keyword evidence="1" id="KW-0812">Transmembrane</keyword>
<feature type="transmembrane region" description="Helical" evidence="1">
    <location>
        <begin position="47"/>
        <end position="70"/>
    </location>
</feature>
<dbReference type="Proteomes" id="UP000244773">
    <property type="component" value="Segment"/>
</dbReference>
<name>A0A2P0VN56_9VIRU</name>
<gene>
    <name evidence="2" type="ORF">TetV_239</name>
</gene>
<keyword evidence="1" id="KW-0472">Membrane</keyword>
<evidence type="ECO:0000313" key="3">
    <source>
        <dbReference type="Proteomes" id="UP000244773"/>
    </source>
</evidence>
<reference evidence="2" key="1">
    <citation type="journal article" date="2018" name="Virology">
        <title>A giant virus infecting green algae encodes key fermentation genes.</title>
        <authorList>
            <person name="Schvarcz C.R."/>
            <person name="Steward G.F."/>
        </authorList>
    </citation>
    <scope>NUCLEOTIDE SEQUENCE [LARGE SCALE GENOMIC DNA]</scope>
</reference>